<dbReference type="EMBL" id="BAABME010002160">
    <property type="protein sequence ID" value="GAA0153341.1"/>
    <property type="molecule type" value="Genomic_DNA"/>
</dbReference>
<dbReference type="Proteomes" id="UP001454036">
    <property type="component" value="Unassembled WGS sequence"/>
</dbReference>
<evidence type="ECO:0000313" key="1">
    <source>
        <dbReference type="EMBL" id="GAA0153341.1"/>
    </source>
</evidence>
<name>A0AAV3PQM0_LITER</name>
<evidence type="ECO:0000313" key="2">
    <source>
        <dbReference type="Proteomes" id="UP001454036"/>
    </source>
</evidence>
<keyword evidence="2" id="KW-1185">Reference proteome</keyword>
<reference evidence="1 2" key="1">
    <citation type="submission" date="2024-01" db="EMBL/GenBank/DDBJ databases">
        <title>The complete chloroplast genome sequence of Lithospermum erythrorhizon: insights into the phylogenetic relationship among Boraginaceae species and the maternal lineages of purple gromwells.</title>
        <authorList>
            <person name="Okada T."/>
            <person name="Watanabe K."/>
        </authorList>
    </citation>
    <scope>NUCLEOTIDE SEQUENCE [LARGE SCALE GENOMIC DNA]</scope>
</reference>
<proteinExistence type="predicted"/>
<organism evidence="1 2">
    <name type="scientific">Lithospermum erythrorhizon</name>
    <name type="common">Purple gromwell</name>
    <name type="synonym">Lithospermum officinale var. erythrorhizon</name>
    <dbReference type="NCBI Taxonomy" id="34254"/>
    <lineage>
        <taxon>Eukaryota</taxon>
        <taxon>Viridiplantae</taxon>
        <taxon>Streptophyta</taxon>
        <taxon>Embryophyta</taxon>
        <taxon>Tracheophyta</taxon>
        <taxon>Spermatophyta</taxon>
        <taxon>Magnoliopsida</taxon>
        <taxon>eudicotyledons</taxon>
        <taxon>Gunneridae</taxon>
        <taxon>Pentapetalae</taxon>
        <taxon>asterids</taxon>
        <taxon>lamiids</taxon>
        <taxon>Boraginales</taxon>
        <taxon>Boraginaceae</taxon>
        <taxon>Boraginoideae</taxon>
        <taxon>Lithospermeae</taxon>
        <taxon>Lithospermum</taxon>
    </lineage>
</organism>
<comment type="caution">
    <text evidence="1">The sequence shown here is derived from an EMBL/GenBank/DDBJ whole genome shotgun (WGS) entry which is preliminary data.</text>
</comment>
<dbReference type="AlphaFoldDB" id="A0AAV3PQM0"/>
<accession>A0AAV3PQM0</accession>
<sequence length="190" mass="22060">MTLTSGRPTWGGSLLGELRDLSDGVFQQVADDARLSEESPLMCAAREDFFSWIDYIWSSTREMGHERIGDLSALQIDYDDALSRLLHNRRWLTIDNRSLTESMRLVRCFHRVNPSPIIEHTIVLYLNFHYRLVRSPQASQLPLDREATSLEKILDQMRDMEYFLQSLETSTDCNNPFRMSIIVILFGVRS</sequence>
<protein>
    <submittedName>
        <fullName evidence="1">Uncharacterized protein</fullName>
    </submittedName>
</protein>
<gene>
    <name evidence="1" type="ORF">LIER_11603</name>
</gene>